<name>A0ABX1PEJ7_9CYAN</name>
<evidence type="ECO:0000259" key="1">
    <source>
        <dbReference type="Pfam" id="PF18480"/>
    </source>
</evidence>
<proteinExistence type="predicted"/>
<dbReference type="Proteomes" id="UP000718564">
    <property type="component" value="Unassembled WGS sequence"/>
</dbReference>
<evidence type="ECO:0000313" key="2">
    <source>
        <dbReference type="EMBL" id="NMG21812.1"/>
    </source>
</evidence>
<accession>A0ABX1PEJ7</accession>
<keyword evidence="3" id="KW-1185">Reference proteome</keyword>
<sequence length="120" mass="13995">MIFLIDHNLERQSVILLGNIASQGWLDIIPIRFVTFEQVALPVDSDDRLVWRFAQQNKMILLTANRNMKDEDSLEQVMREENSPTSLPVLTIGKVDRLYDPDYRERCANRNTVQLRIDPP</sequence>
<dbReference type="InterPro" id="IPR041049">
    <property type="entry name" value="DUF5615"/>
</dbReference>
<dbReference type="RefSeq" id="WP_169157039.1">
    <property type="nucleotide sequence ID" value="NZ_CAWPJE010000190.1"/>
</dbReference>
<comment type="caution">
    <text evidence="2">The sequence shown here is derived from an EMBL/GenBank/DDBJ whole genome shotgun (WGS) entry which is preliminary data.</text>
</comment>
<evidence type="ECO:0000313" key="3">
    <source>
        <dbReference type="Proteomes" id="UP000718564"/>
    </source>
</evidence>
<protein>
    <submittedName>
        <fullName evidence="2">ACP S-malonyltransferase</fullName>
    </submittedName>
</protein>
<dbReference type="EMBL" id="QMEB01000195">
    <property type="protein sequence ID" value="NMG21812.1"/>
    <property type="molecule type" value="Genomic_DNA"/>
</dbReference>
<gene>
    <name evidence="2" type="ORF">DP116_21120</name>
</gene>
<feature type="domain" description="DUF5615" evidence="1">
    <location>
        <begin position="1"/>
        <end position="69"/>
    </location>
</feature>
<organism evidence="2 3">
    <name type="scientific">Brasilonema bromeliae SPC951</name>
    <dbReference type="NCBI Taxonomy" id="385972"/>
    <lineage>
        <taxon>Bacteria</taxon>
        <taxon>Bacillati</taxon>
        <taxon>Cyanobacteriota</taxon>
        <taxon>Cyanophyceae</taxon>
        <taxon>Nostocales</taxon>
        <taxon>Scytonemataceae</taxon>
        <taxon>Brasilonema</taxon>
        <taxon>Bromeliae group (in: Brasilonema)</taxon>
    </lineage>
</organism>
<reference evidence="2 3" key="1">
    <citation type="submission" date="2018-06" db="EMBL/GenBank/DDBJ databases">
        <title>Comparative genomics of Brasilonema spp. strains.</title>
        <authorList>
            <person name="Alvarenga D.O."/>
            <person name="Fiore M.F."/>
            <person name="Varani A.M."/>
        </authorList>
    </citation>
    <scope>NUCLEOTIDE SEQUENCE [LARGE SCALE GENOMIC DNA]</scope>
    <source>
        <strain evidence="2 3">SPC951</strain>
    </source>
</reference>
<dbReference type="Pfam" id="PF18480">
    <property type="entry name" value="DUF5615"/>
    <property type="match status" value="1"/>
</dbReference>